<dbReference type="Pfam" id="PF13302">
    <property type="entry name" value="Acetyltransf_3"/>
    <property type="match status" value="1"/>
</dbReference>
<gene>
    <name evidence="2" type="ORF">SAMN02910280_0469</name>
</gene>
<feature type="domain" description="N-acetyltransferase" evidence="1">
    <location>
        <begin position="22"/>
        <end position="188"/>
    </location>
</feature>
<keyword evidence="2" id="KW-0808">Transferase</keyword>
<dbReference type="AlphaFoldDB" id="A0A1K1LJU6"/>
<evidence type="ECO:0000259" key="1">
    <source>
        <dbReference type="PROSITE" id="PS51186"/>
    </source>
</evidence>
<reference evidence="2 3" key="1">
    <citation type="submission" date="2016-11" db="EMBL/GenBank/DDBJ databases">
        <authorList>
            <person name="Jaros S."/>
            <person name="Januszkiewicz K."/>
            <person name="Wedrychowicz H."/>
        </authorList>
    </citation>
    <scope>NUCLEOTIDE SEQUENCE [LARGE SCALE GENOMIC DNA]</scope>
    <source>
        <strain evidence="2 3">YL228</strain>
    </source>
</reference>
<sequence>MKHTGTVPFETERLVCRRFEAYDWRDMLENWASLPEIQTEYGEPVYTDEAKVRGLLDSYIRSYEKPDFYRWAITERSSGRNIGQIAFCKVWEEQRTAEIEYCIGTEFWGNGYAGEALAGLMAHCFRTMDFDKLEAYHRAENTKSGRVLKKSMMHTTDTVQRFIHEGVSPEGEVCYCIEKDVYMNIINERSC</sequence>
<dbReference type="EMBL" id="FPIP01000001">
    <property type="protein sequence ID" value="SFW11148.1"/>
    <property type="molecule type" value="Genomic_DNA"/>
</dbReference>
<dbReference type="RefSeq" id="WP_072298919.1">
    <property type="nucleotide sequence ID" value="NZ_FPIP01000001.1"/>
</dbReference>
<dbReference type="InterPro" id="IPR000182">
    <property type="entry name" value="GNAT_dom"/>
</dbReference>
<organism evidence="2 3">
    <name type="scientific">Ruminococcus flavefaciens</name>
    <dbReference type="NCBI Taxonomy" id="1265"/>
    <lineage>
        <taxon>Bacteria</taxon>
        <taxon>Bacillati</taxon>
        <taxon>Bacillota</taxon>
        <taxon>Clostridia</taxon>
        <taxon>Eubacteriales</taxon>
        <taxon>Oscillospiraceae</taxon>
        <taxon>Ruminococcus</taxon>
    </lineage>
</organism>
<evidence type="ECO:0000313" key="2">
    <source>
        <dbReference type="EMBL" id="SFW11148.1"/>
    </source>
</evidence>
<accession>A0A1K1LJU6</accession>
<protein>
    <submittedName>
        <fullName evidence="2">Ribosomal-protein-alanine N-acetyltransferase</fullName>
    </submittedName>
</protein>
<dbReference type="Gene3D" id="3.40.630.30">
    <property type="match status" value="1"/>
</dbReference>
<dbReference type="PROSITE" id="PS51186">
    <property type="entry name" value="GNAT"/>
    <property type="match status" value="1"/>
</dbReference>
<dbReference type="GO" id="GO:0016747">
    <property type="term" value="F:acyltransferase activity, transferring groups other than amino-acyl groups"/>
    <property type="evidence" value="ECO:0007669"/>
    <property type="project" value="InterPro"/>
</dbReference>
<evidence type="ECO:0000313" key="3">
    <source>
        <dbReference type="Proteomes" id="UP000183461"/>
    </source>
</evidence>
<name>A0A1K1LJU6_RUMFL</name>
<dbReference type="InterPro" id="IPR016181">
    <property type="entry name" value="Acyl_CoA_acyltransferase"/>
</dbReference>
<proteinExistence type="predicted"/>
<dbReference type="Proteomes" id="UP000183461">
    <property type="component" value="Unassembled WGS sequence"/>
</dbReference>
<dbReference type="PANTHER" id="PTHR43792">
    <property type="entry name" value="GNAT FAMILY, PUTATIVE (AFU_ORTHOLOGUE AFUA_3G00765)-RELATED-RELATED"/>
    <property type="match status" value="1"/>
</dbReference>
<dbReference type="SUPFAM" id="SSF55729">
    <property type="entry name" value="Acyl-CoA N-acyltransferases (Nat)"/>
    <property type="match status" value="1"/>
</dbReference>
<dbReference type="InterPro" id="IPR051531">
    <property type="entry name" value="N-acetyltransferase"/>
</dbReference>